<dbReference type="PANTHER" id="PTHR43469:SF1">
    <property type="entry name" value="SPBETA PROPHAGE-DERIVED DISULFIDE BOND FORMATION PROTEIN B"/>
    <property type="match status" value="1"/>
</dbReference>
<evidence type="ECO:0000256" key="4">
    <source>
        <dbReference type="ARBA" id="ARBA00022692"/>
    </source>
</evidence>
<evidence type="ECO:0000256" key="2">
    <source>
        <dbReference type="ARBA" id="ARBA00007602"/>
    </source>
</evidence>
<feature type="transmembrane region" description="Helical" evidence="12">
    <location>
        <begin position="113"/>
        <end position="137"/>
    </location>
</feature>
<evidence type="ECO:0000313" key="13">
    <source>
        <dbReference type="EMBL" id="OGI64786.1"/>
    </source>
</evidence>
<evidence type="ECO:0000256" key="1">
    <source>
        <dbReference type="ARBA" id="ARBA00004141"/>
    </source>
</evidence>
<evidence type="ECO:0000256" key="5">
    <source>
        <dbReference type="ARBA" id="ARBA00022982"/>
    </source>
</evidence>
<evidence type="ECO:0000256" key="10">
    <source>
        <dbReference type="ARBA" id="ARBA00023186"/>
    </source>
</evidence>
<feature type="transmembrane region" description="Helical" evidence="12">
    <location>
        <begin position="68"/>
        <end position="88"/>
    </location>
</feature>
<comment type="caution">
    <text evidence="13">The sequence shown here is derived from an EMBL/GenBank/DDBJ whole genome shotgun (WGS) entry which is preliminary data.</text>
</comment>
<comment type="similarity">
    <text evidence="2">Belongs to the DsbB family. BdbC subfamily.</text>
</comment>
<evidence type="ECO:0000256" key="6">
    <source>
        <dbReference type="ARBA" id="ARBA00022989"/>
    </source>
</evidence>
<comment type="subcellular location">
    <subcellularLocation>
        <location evidence="1">Membrane</location>
        <topology evidence="1">Multi-pass membrane protein</topology>
    </subcellularLocation>
</comment>
<keyword evidence="3" id="KW-0813">Transport</keyword>
<dbReference type="Gene3D" id="1.20.1550.10">
    <property type="entry name" value="DsbB-like"/>
    <property type="match status" value="1"/>
</dbReference>
<keyword evidence="10" id="KW-0143">Chaperone</keyword>
<dbReference type="Proteomes" id="UP000178700">
    <property type="component" value="Unassembled WGS sequence"/>
</dbReference>
<evidence type="ECO:0000256" key="9">
    <source>
        <dbReference type="ARBA" id="ARBA00023157"/>
    </source>
</evidence>
<dbReference type="PANTHER" id="PTHR43469">
    <property type="entry name" value="DISULFIDE FORMATION PROTEIN-RELATED"/>
    <property type="match status" value="1"/>
</dbReference>
<keyword evidence="9" id="KW-1015">Disulfide bond</keyword>
<organism evidence="13 14">
    <name type="scientific">Candidatus Nomurabacteria bacterium RIFCSPHIGHO2_01_FULL_39_10</name>
    <dbReference type="NCBI Taxonomy" id="1801733"/>
    <lineage>
        <taxon>Bacteria</taxon>
        <taxon>Candidatus Nomuraibacteriota</taxon>
    </lineage>
</organism>
<dbReference type="InterPro" id="IPR003752">
    <property type="entry name" value="DiS_bond_form_DsbB/BdbC"/>
</dbReference>
<keyword evidence="7" id="KW-0560">Oxidoreductase</keyword>
<keyword evidence="11" id="KW-0676">Redox-active center</keyword>
<keyword evidence="8 12" id="KW-0472">Membrane</keyword>
<dbReference type="GO" id="GO:0016020">
    <property type="term" value="C:membrane"/>
    <property type="evidence" value="ECO:0007669"/>
    <property type="project" value="UniProtKB-SubCell"/>
</dbReference>
<protein>
    <recommendedName>
        <fullName evidence="15">2-oxoglutarate dehydrogenase</fullName>
    </recommendedName>
</protein>
<evidence type="ECO:0000313" key="14">
    <source>
        <dbReference type="Proteomes" id="UP000178700"/>
    </source>
</evidence>
<accession>A0A1F6V5P8</accession>
<evidence type="ECO:0000256" key="12">
    <source>
        <dbReference type="SAM" id="Phobius"/>
    </source>
</evidence>
<dbReference type="GO" id="GO:0015035">
    <property type="term" value="F:protein-disulfide reductase activity"/>
    <property type="evidence" value="ECO:0007669"/>
    <property type="project" value="InterPro"/>
</dbReference>
<proteinExistence type="inferred from homology"/>
<evidence type="ECO:0000256" key="8">
    <source>
        <dbReference type="ARBA" id="ARBA00023136"/>
    </source>
</evidence>
<evidence type="ECO:0000256" key="7">
    <source>
        <dbReference type="ARBA" id="ARBA00023002"/>
    </source>
</evidence>
<dbReference type="GO" id="GO:0006457">
    <property type="term" value="P:protein folding"/>
    <property type="evidence" value="ECO:0007669"/>
    <property type="project" value="InterPro"/>
</dbReference>
<feature type="transmembrane region" description="Helical" evidence="12">
    <location>
        <begin position="7"/>
        <end position="27"/>
    </location>
</feature>
<dbReference type="PIRSF" id="PIRSF036659">
    <property type="entry name" value="BdbC"/>
    <property type="match status" value="1"/>
</dbReference>
<reference evidence="13 14" key="1">
    <citation type="journal article" date="2016" name="Nat. Commun.">
        <title>Thousands of microbial genomes shed light on interconnected biogeochemical processes in an aquifer system.</title>
        <authorList>
            <person name="Anantharaman K."/>
            <person name="Brown C.T."/>
            <person name="Hug L.A."/>
            <person name="Sharon I."/>
            <person name="Castelle C.J."/>
            <person name="Probst A.J."/>
            <person name="Thomas B.C."/>
            <person name="Singh A."/>
            <person name="Wilkins M.J."/>
            <person name="Karaoz U."/>
            <person name="Brodie E.L."/>
            <person name="Williams K.H."/>
            <person name="Hubbard S.S."/>
            <person name="Banfield J.F."/>
        </authorList>
    </citation>
    <scope>NUCLEOTIDE SEQUENCE [LARGE SCALE GENOMIC DNA]</scope>
</reference>
<evidence type="ECO:0000256" key="3">
    <source>
        <dbReference type="ARBA" id="ARBA00022448"/>
    </source>
</evidence>
<dbReference type="InterPro" id="IPR023380">
    <property type="entry name" value="DsbB-like_sf"/>
</dbReference>
<sequence length="141" mass="16165">MGFIDKHYLNLGFILSLGASLFSLVYSEIINFLPCYLCWYQRIFLFPLVFIFGVAIWHKDRKVVKYTLPLLCVGFIISVYQNFIYYFADTGNLPCDASGVSCYQHLVSEFGGYISIPMLALTIFLALISVVLVAHFYKKED</sequence>
<dbReference type="InterPro" id="IPR012187">
    <property type="entry name" value="Disulphide_bond_form_BdbC"/>
</dbReference>
<dbReference type="SUPFAM" id="SSF158442">
    <property type="entry name" value="DsbB-like"/>
    <property type="match status" value="1"/>
</dbReference>
<gene>
    <name evidence="13" type="ORF">A2642_03645</name>
</gene>
<dbReference type="EMBL" id="MFTJ01000038">
    <property type="protein sequence ID" value="OGI64786.1"/>
    <property type="molecule type" value="Genomic_DNA"/>
</dbReference>
<keyword evidence="5" id="KW-0249">Electron transport</keyword>
<keyword evidence="4 12" id="KW-0812">Transmembrane</keyword>
<dbReference type="AlphaFoldDB" id="A0A1F6V5P8"/>
<keyword evidence="6 12" id="KW-1133">Transmembrane helix</keyword>
<dbReference type="Pfam" id="PF02600">
    <property type="entry name" value="DsbB"/>
    <property type="match status" value="1"/>
</dbReference>
<feature type="transmembrane region" description="Helical" evidence="12">
    <location>
        <begin position="39"/>
        <end position="56"/>
    </location>
</feature>
<name>A0A1F6V5P8_9BACT</name>
<evidence type="ECO:0008006" key="15">
    <source>
        <dbReference type="Google" id="ProtNLM"/>
    </source>
</evidence>
<evidence type="ECO:0000256" key="11">
    <source>
        <dbReference type="ARBA" id="ARBA00023284"/>
    </source>
</evidence>